<evidence type="ECO:0000256" key="1">
    <source>
        <dbReference type="SAM" id="MobiDB-lite"/>
    </source>
</evidence>
<evidence type="ECO:0000259" key="2">
    <source>
        <dbReference type="SMART" id="SM00943"/>
    </source>
</evidence>
<comment type="caution">
    <text evidence="3">The sequence shown here is derived from an EMBL/GenBank/DDBJ whole genome shotgun (WGS) entry which is preliminary data.</text>
</comment>
<keyword evidence="4" id="KW-1185">Reference proteome</keyword>
<dbReference type="EMBL" id="JAVTLL010000049">
    <property type="protein sequence ID" value="MDT7847412.1"/>
    <property type="molecule type" value="Genomic_DNA"/>
</dbReference>
<dbReference type="RefSeq" id="WP_314207612.1">
    <property type="nucleotide sequence ID" value="NZ_JAVTLL010000049.1"/>
</dbReference>
<protein>
    <submittedName>
        <fullName evidence="3">Bifunctional DNA primase/polymerase</fullName>
    </submittedName>
</protein>
<accession>A0ABU3M7B1</accession>
<evidence type="ECO:0000313" key="3">
    <source>
        <dbReference type="EMBL" id="MDT7847412.1"/>
    </source>
</evidence>
<reference evidence="4" key="1">
    <citation type="submission" date="2023-07" db="EMBL/GenBank/DDBJ databases">
        <title>Draft genome sequence of the endophytic actinobacterium Streptomyces justiciae WPN32, a potential antibiotic producer.</title>
        <authorList>
            <person name="Yasawong M."/>
            <person name="Pana W."/>
            <person name="Ganta P."/>
            <person name="Santapan N."/>
            <person name="Songngamsuk T."/>
            <person name="Phatcharaharikarn M."/>
            <person name="Kerdtoob S."/>
            <person name="Nantapong N."/>
        </authorList>
    </citation>
    <scope>NUCLEOTIDE SEQUENCE [LARGE SCALE GENOMIC DNA]</scope>
    <source>
        <strain evidence="4">WPN32</strain>
    </source>
</reference>
<organism evidence="3 4">
    <name type="scientific">Streptomyces justiciae</name>
    <dbReference type="NCBI Taxonomy" id="2780140"/>
    <lineage>
        <taxon>Bacteria</taxon>
        <taxon>Bacillati</taxon>
        <taxon>Actinomycetota</taxon>
        <taxon>Actinomycetes</taxon>
        <taxon>Kitasatosporales</taxon>
        <taxon>Streptomycetaceae</taxon>
        <taxon>Streptomyces</taxon>
    </lineage>
</organism>
<feature type="region of interest" description="Disordered" evidence="1">
    <location>
        <begin position="258"/>
        <end position="290"/>
    </location>
</feature>
<evidence type="ECO:0000313" key="4">
    <source>
        <dbReference type="Proteomes" id="UP001257948"/>
    </source>
</evidence>
<proteinExistence type="predicted"/>
<dbReference type="InterPro" id="IPR015330">
    <property type="entry name" value="DNA_primase/pol_bifunc_N"/>
</dbReference>
<dbReference type="SUPFAM" id="SSF56747">
    <property type="entry name" value="Prim-pol domain"/>
    <property type="match status" value="1"/>
</dbReference>
<sequence>MTRTIPVPREGENRDSAARVAPESPAPPQAVARWCASQGWPVHPLSPGRKTPVGNCPSCAGVRHEPATCPCLPAGRPCHGFHSATTDPALIDRWWADSPSAGVGVACGPAGLVVIDIDAHQVSVADRAHLLPGIPIPEQVELAGLASGFDTLALLAAYRGEKDPAHDENTLRVRTPSGGLHVWYRNPDTTTRYRCSTGSGRNTALAWQVDVRADGGYIVAPGTRTPQGVYRAEGTARYPAVIPDWLRTELRRTGHVIEPRPRQAAPAGHSTPALPPEAAAPSRSGPRRTADAHQVIDPLIAQVAECACESEGMGFSEKLNRAAYTAGGLVGAGHLEHAAIRERLVRVAHYARPWQQSRNEKIVDDALAVGSVRPLHLKGRP</sequence>
<dbReference type="SMART" id="SM00943">
    <property type="entry name" value="Prim-Pol"/>
    <property type="match status" value="1"/>
</dbReference>
<feature type="domain" description="DNA primase/polymerase bifunctional N-terminal" evidence="2">
    <location>
        <begin position="32"/>
        <end position="246"/>
    </location>
</feature>
<dbReference type="Proteomes" id="UP001257948">
    <property type="component" value="Unassembled WGS sequence"/>
</dbReference>
<dbReference type="CDD" id="cd04859">
    <property type="entry name" value="Prim_Pol"/>
    <property type="match status" value="1"/>
</dbReference>
<name>A0ABU3M7B1_9ACTN</name>
<gene>
    <name evidence="3" type="ORF">RQC66_42525</name>
</gene>
<feature type="region of interest" description="Disordered" evidence="1">
    <location>
        <begin position="1"/>
        <end position="25"/>
    </location>
</feature>
<dbReference type="Pfam" id="PF09250">
    <property type="entry name" value="Prim-Pol"/>
    <property type="match status" value="1"/>
</dbReference>